<accession>A0A9P8WD07</accession>
<reference evidence="2 3" key="1">
    <citation type="journal article" date="2021" name="Nat. Commun.">
        <title>Genetic determinants of endophytism in the Arabidopsis root mycobiome.</title>
        <authorList>
            <person name="Mesny F."/>
            <person name="Miyauchi S."/>
            <person name="Thiergart T."/>
            <person name="Pickel B."/>
            <person name="Atanasova L."/>
            <person name="Karlsson M."/>
            <person name="Huettel B."/>
            <person name="Barry K.W."/>
            <person name="Haridas S."/>
            <person name="Chen C."/>
            <person name="Bauer D."/>
            <person name="Andreopoulos W."/>
            <person name="Pangilinan J."/>
            <person name="LaButti K."/>
            <person name="Riley R."/>
            <person name="Lipzen A."/>
            <person name="Clum A."/>
            <person name="Drula E."/>
            <person name="Henrissat B."/>
            <person name="Kohler A."/>
            <person name="Grigoriev I.V."/>
            <person name="Martin F.M."/>
            <person name="Hacquard S."/>
        </authorList>
    </citation>
    <scope>NUCLEOTIDE SEQUENCE [LARGE SCALE GENOMIC DNA]</scope>
    <source>
        <strain evidence="2 3">MPI-CAGE-CH-0241</strain>
    </source>
</reference>
<sequence>MASKAQINAAAVVSTLEGKSRGIFHGNELESSSLSAINRRVRLLEATHSIHSPPPNLDPTWESLAWRICRLYKKRSQFPSYHTPCNKIFSSLLPDDADVSMETIRTICMELGPGHLAAYALPFPEKCVDEDETLDNVRQRLFYVAGKHDIDINKVPVTRMEIYAELVELSIKLEAKSPMLPGLSTGTVPNIVNINPQNRSYPNIINVGPKKKRCSRCGRKDKYNVSDSDSDSDSDDSSIASKKTSRFGWLRKLFCLRPKDKVDDDTASITTKTTSTLYD</sequence>
<protein>
    <submittedName>
        <fullName evidence="2">Uncharacterized protein</fullName>
    </submittedName>
</protein>
<evidence type="ECO:0000256" key="1">
    <source>
        <dbReference type="SAM" id="MobiDB-lite"/>
    </source>
</evidence>
<evidence type="ECO:0000313" key="2">
    <source>
        <dbReference type="EMBL" id="KAH6897402.1"/>
    </source>
</evidence>
<dbReference type="EMBL" id="JAGPYM010000003">
    <property type="protein sequence ID" value="KAH6897402.1"/>
    <property type="molecule type" value="Genomic_DNA"/>
</dbReference>
<name>A0A9P8WD07_9HYPO</name>
<evidence type="ECO:0000313" key="3">
    <source>
        <dbReference type="Proteomes" id="UP000777438"/>
    </source>
</evidence>
<gene>
    <name evidence="2" type="ORF">B0T10DRAFT_184429</name>
</gene>
<keyword evidence="3" id="KW-1185">Reference proteome</keyword>
<organism evidence="2 3">
    <name type="scientific">Thelonectria olida</name>
    <dbReference type="NCBI Taxonomy" id="1576542"/>
    <lineage>
        <taxon>Eukaryota</taxon>
        <taxon>Fungi</taxon>
        <taxon>Dikarya</taxon>
        <taxon>Ascomycota</taxon>
        <taxon>Pezizomycotina</taxon>
        <taxon>Sordariomycetes</taxon>
        <taxon>Hypocreomycetidae</taxon>
        <taxon>Hypocreales</taxon>
        <taxon>Nectriaceae</taxon>
        <taxon>Thelonectria</taxon>
    </lineage>
</organism>
<dbReference type="Proteomes" id="UP000777438">
    <property type="component" value="Unassembled WGS sequence"/>
</dbReference>
<dbReference type="OrthoDB" id="5148843at2759"/>
<feature type="region of interest" description="Disordered" evidence="1">
    <location>
        <begin position="218"/>
        <end position="240"/>
    </location>
</feature>
<comment type="caution">
    <text evidence="2">The sequence shown here is derived from an EMBL/GenBank/DDBJ whole genome shotgun (WGS) entry which is preliminary data.</text>
</comment>
<proteinExistence type="predicted"/>
<dbReference type="AlphaFoldDB" id="A0A9P8WD07"/>